<dbReference type="GO" id="GO:0043565">
    <property type="term" value="F:sequence-specific DNA binding"/>
    <property type="evidence" value="ECO:0007669"/>
    <property type="project" value="TreeGrafter"/>
</dbReference>
<dbReference type="OrthoDB" id="7260751at2"/>
<keyword evidence="4" id="KW-0804">Transcription</keyword>
<evidence type="ECO:0000256" key="1">
    <source>
        <dbReference type="ARBA" id="ARBA00009437"/>
    </source>
</evidence>
<dbReference type="InterPro" id="IPR036390">
    <property type="entry name" value="WH_DNA-bd_sf"/>
</dbReference>
<evidence type="ECO:0000256" key="2">
    <source>
        <dbReference type="ARBA" id="ARBA00023015"/>
    </source>
</evidence>
<dbReference type="InterPro" id="IPR036388">
    <property type="entry name" value="WH-like_DNA-bd_sf"/>
</dbReference>
<dbReference type="RefSeq" id="WP_100002128.1">
    <property type="nucleotide sequence ID" value="NZ_CP017941.1"/>
</dbReference>
<evidence type="ECO:0000313" key="7">
    <source>
        <dbReference type="Proteomes" id="UP000232163"/>
    </source>
</evidence>
<keyword evidence="3" id="KW-0238">DNA-binding</keyword>
<evidence type="ECO:0000256" key="3">
    <source>
        <dbReference type="ARBA" id="ARBA00023125"/>
    </source>
</evidence>
<dbReference type="AlphaFoldDB" id="A0A2N9VZX1"/>
<evidence type="ECO:0000256" key="4">
    <source>
        <dbReference type="ARBA" id="ARBA00023163"/>
    </source>
</evidence>
<evidence type="ECO:0000259" key="5">
    <source>
        <dbReference type="PROSITE" id="PS50931"/>
    </source>
</evidence>
<reference evidence="7" key="1">
    <citation type="journal article" date="2017" name="Int J Environ Stud">
        <title>Does the Miocene-Pliocene relict legume Oxytropis triphylla form nitrogen-fixing nodules with a combination of bacterial strains?</title>
        <authorList>
            <person name="Safronova V."/>
            <person name="Belimov A."/>
            <person name="Sazanova A."/>
            <person name="Kuznetsova I."/>
            <person name="Popova J."/>
            <person name="Andronov E."/>
            <person name="Verkhozina A."/>
            <person name="Tikhonovich I."/>
        </authorList>
    </citation>
    <scope>NUCLEOTIDE SEQUENCE [LARGE SCALE GENOMIC DNA]</scope>
    <source>
        <strain evidence="7">Tri-38</strain>
    </source>
</reference>
<gene>
    <name evidence="6" type="ORF">B5P45_09545</name>
</gene>
<feature type="domain" description="HTH lysR-type" evidence="5">
    <location>
        <begin position="1"/>
        <end position="58"/>
    </location>
</feature>
<dbReference type="PANTHER" id="PTHR30427">
    <property type="entry name" value="TRANSCRIPTIONAL ACTIVATOR PROTEIN LYSR"/>
    <property type="match status" value="1"/>
</dbReference>
<dbReference type="Gene3D" id="1.10.10.10">
    <property type="entry name" value="Winged helix-like DNA-binding domain superfamily/Winged helix DNA-binding domain"/>
    <property type="match status" value="1"/>
</dbReference>
<keyword evidence="7" id="KW-1185">Reference proteome</keyword>
<name>A0A2N9VZX1_9HYPH</name>
<sequence length="309" mass="33626">MNLALIEIFSAVMKTGSTTRAATLLGISQPGVSRGLKRLEDTTKLKLFERSGPRLTATPEALLLYREVQAAHAGLDRLRQAAARIREVGTGSLKVASSAALGLSFMPRVIAKYLKRRPAVSITFEISGSSAVRDLVASGLFDFGLCADEIDTTNLVAEPFIESYGVCVFRRGHALESKRIVSPSDLHQERLICLAPEDTARKQLDRHLAVAGISPRMIVETQFSATVCQLALEGAGVGVANVLSYVSEGYEKAGLIARPLVPTVNFVTLQIVPPQRARSRLVDEFAADLIQERDKLLQDCSQYHPDRVL</sequence>
<organism evidence="6 7">
    <name type="scientific">Phyllobacterium zundukense</name>
    <dbReference type="NCBI Taxonomy" id="1867719"/>
    <lineage>
        <taxon>Bacteria</taxon>
        <taxon>Pseudomonadati</taxon>
        <taxon>Pseudomonadota</taxon>
        <taxon>Alphaproteobacteria</taxon>
        <taxon>Hyphomicrobiales</taxon>
        <taxon>Phyllobacteriaceae</taxon>
        <taxon>Phyllobacterium</taxon>
    </lineage>
</organism>
<dbReference type="InterPro" id="IPR000847">
    <property type="entry name" value="LysR_HTH_N"/>
</dbReference>
<dbReference type="SUPFAM" id="SSF53850">
    <property type="entry name" value="Periplasmic binding protein-like II"/>
    <property type="match status" value="1"/>
</dbReference>
<dbReference type="Proteomes" id="UP000232163">
    <property type="component" value="Unassembled WGS sequence"/>
</dbReference>
<protein>
    <submittedName>
        <fullName evidence="6">LysR family transcriptional regulator</fullName>
    </submittedName>
</protein>
<keyword evidence="2" id="KW-0805">Transcription regulation</keyword>
<comment type="caution">
    <text evidence="6">The sequence shown here is derived from an EMBL/GenBank/DDBJ whole genome shotgun (WGS) entry which is preliminary data.</text>
</comment>
<proteinExistence type="inferred from homology"/>
<dbReference type="Pfam" id="PF03466">
    <property type="entry name" value="LysR_substrate"/>
    <property type="match status" value="1"/>
</dbReference>
<accession>A0A2N9VZX1</accession>
<dbReference type="SUPFAM" id="SSF46785">
    <property type="entry name" value="Winged helix' DNA-binding domain"/>
    <property type="match status" value="1"/>
</dbReference>
<dbReference type="InterPro" id="IPR005119">
    <property type="entry name" value="LysR_subst-bd"/>
</dbReference>
<evidence type="ECO:0000313" key="6">
    <source>
        <dbReference type="EMBL" id="PIO45039.1"/>
    </source>
</evidence>
<dbReference type="Gene3D" id="3.40.190.290">
    <property type="match status" value="1"/>
</dbReference>
<dbReference type="PRINTS" id="PR00039">
    <property type="entry name" value="HTHLYSR"/>
</dbReference>
<dbReference type="Pfam" id="PF00126">
    <property type="entry name" value="HTH_1"/>
    <property type="match status" value="1"/>
</dbReference>
<dbReference type="InterPro" id="IPR037424">
    <property type="entry name" value="NocR_PBP2"/>
</dbReference>
<dbReference type="CDD" id="cd08415">
    <property type="entry name" value="PBP2_LysR_opines_like"/>
    <property type="match status" value="1"/>
</dbReference>
<dbReference type="PANTHER" id="PTHR30427:SF1">
    <property type="entry name" value="TRANSCRIPTIONAL ACTIVATOR PROTEIN LYSR"/>
    <property type="match status" value="1"/>
</dbReference>
<dbReference type="GO" id="GO:0009089">
    <property type="term" value="P:lysine biosynthetic process via diaminopimelate"/>
    <property type="evidence" value="ECO:0007669"/>
    <property type="project" value="TreeGrafter"/>
</dbReference>
<dbReference type="GO" id="GO:0003700">
    <property type="term" value="F:DNA-binding transcription factor activity"/>
    <property type="evidence" value="ECO:0007669"/>
    <property type="project" value="InterPro"/>
</dbReference>
<dbReference type="KEGG" id="pht:BLM14_22445"/>
<dbReference type="GO" id="GO:0010628">
    <property type="term" value="P:positive regulation of gene expression"/>
    <property type="evidence" value="ECO:0007669"/>
    <property type="project" value="TreeGrafter"/>
</dbReference>
<dbReference type="EMBL" id="MZMT01000024">
    <property type="protein sequence ID" value="PIO45039.1"/>
    <property type="molecule type" value="Genomic_DNA"/>
</dbReference>
<comment type="similarity">
    <text evidence="1">Belongs to the LysR transcriptional regulatory family.</text>
</comment>
<dbReference type="PROSITE" id="PS50931">
    <property type="entry name" value="HTH_LYSR"/>
    <property type="match status" value="1"/>
</dbReference>